<comment type="caution">
    <text evidence="1">The sequence shown here is derived from an EMBL/GenBank/DDBJ whole genome shotgun (WGS) entry which is preliminary data.</text>
</comment>
<dbReference type="EMBL" id="LHQQ01000140">
    <property type="protein sequence ID" value="KOS41180.1"/>
    <property type="molecule type" value="Genomic_DNA"/>
</dbReference>
<accession>A0A0M8P642</accession>
<organism evidence="1 2">
    <name type="scientific">Penicillium nordicum</name>
    <dbReference type="NCBI Taxonomy" id="229535"/>
    <lineage>
        <taxon>Eukaryota</taxon>
        <taxon>Fungi</taxon>
        <taxon>Dikarya</taxon>
        <taxon>Ascomycota</taxon>
        <taxon>Pezizomycotina</taxon>
        <taxon>Eurotiomycetes</taxon>
        <taxon>Eurotiomycetidae</taxon>
        <taxon>Eurotiales</taxon>
        <taxon>Aspergillaceae</taxon>
        <taxon>Penicillium</taxon>
    </lineage>
</organism>
<proteinExistence type="predicted"/>
<gene>
    <name evidence="1" type="ORF">ACN38_g7953</name>
</gene>
<sequence length="31" mass="3887">SKYPRSNTHETPLYLVLTKIRFPQIYMYRNR</sequence>
<evidence type="ECO:0000313" key="2">
    <source>
        <dbReference type="Proteomes" id="UP000037696"/>
    </source>
</evidence>
<feature type="non-terminal residue" evidence="1">
    <location>
        <position position="1"/>
    </location>
</feature>
<dbReference type="AlphaFoldDB" id="A0A0M8P642"/>
<evidence type="ECO:0000313" key="1">
    <source>
        <dbReference type="EMBL" id="KOS41180.1"/>
    </source>
</evidence>
<protein>
    <submittedName>
        <fullName evidence="1">Uncharacterized protein</fullName>
    </submittedName>
</protein>
<name>A0A0M8P642_9EURO</name>
<dbReference type="Proteomes" id="UP000037696">
    <property type="component" value="Unassembled WGS sequence"/>
</dbReference>
<reference evidence="1 2" key="1">
    <citation type="submission" date="2015-08" db="EMBL/GenBank/DDBJ databases">
        <title>Genome sequencing of Penicillium nordicum.</title>
        <authorList>
            <person name="Nguyen H.D."/>
            <person name="Seifert K.A."/>
        </authorList>
    </citation>
    <scope>NUCLEOTIDE SEQUENCE [LARGE SCALE GENOMIC DNA]</scope>
    <source>
        <strain evidence="1 2">DAOMC 185683</strain>
    </source>
</reference>
<keyword evidence="2" id="KW-1185">Reference proteome</keyword>